<name>A0A284R765_ARMOS</name>
<reference evidence="2" key="1">
    <citation type="journal article" date="2017" name="Nat. Ecol. Evol.">
        <title>Genome expansion and lineage-specific genetic innovations in the forest pathogenic fungi Armillaria.</title>
        <authorList>
            <person name="Sipos G."/>
            <person name="Prasanna A.N."/>
            <person name="Walter M.C."/>
            <person name="O'Connor E."/>
            <person name="Balint B."/>
            <person name="Krizsan K."/>
            <person name="Kiss B."/>
            <person name="Hess J."/>
            <person name="Varga T."/>
            <person name="Slot J."/>
            <person name="Riley R."/>
            <person name="Boka B."/>
            <person name="Rigling D."/>
            <person name="Barry K."/>
            <person name="Lee J."/>
            <person name="Mihaltcheva S."/>
            <person name="LaButti K."/>
            <person name="Lipzen A."/>
            <person name="Waldron R."/>
            <person name="Moloney N.M."/>
            <person name="Sperisen C."/>
            <person name="Kredics L."/>
            <person name="Vagvoelgyi C."/>
            <person name="Patrignani A."/>
            <person name="Fitzpatrick D."/>
            <person name="Nagy I."/>
            <person name="Doyle S."/>
            <person name="Anderson J.B."/>
            <person name="Grigoriev I.V."/>
            <person name="Gueldener U."/>
            <person name="Muensterkoetter M."/>
            <person name="Nagy L.G."/>
        </authorList>
    </citation>
    <scope>NUCLEOTIDE SEQUENCE [LARGE SCALE GENOMIC DNA]</scope>
    <source>
        <strain evidence="2">C18/9</strain>
    </source>
</reference>
<dbReference type="Proteomes" id="UP000219338">
    <property type="component" value="Unassembled WGS sequence"/>
</dbReference>
<proteinExistence type="predicted"/>
<evidence type="ECO:0000313" key="1">
    <source>
        <dbReference type="EMBL" id="SJL04568.1"/>
    </source>
</evidence>
<dbReference type="OrthoDB" id="2868258at2759"/>
<keyword evidence="2" id="KW-1185">Reference proteome</keyword>
<gene>
    <name evidence="1" type="ORF">ARMOST_07935</name>
</gene>
<protein>
    <submittedName>
        <fullName evidence="1">Uncharacterized protein</fullName>
    </submittedName>
</protein>
<dbReference type="EMBL" id="FUEG01000005">
    <property type="protein sequence ID" value="SJL04568.1"/>
    <property type="molecule type" value="Genomic_DNA"/>
</dbReference>
<dbReference type="OMA" id="HAPESYY"/>
<dbReference type="AlphaFoldDB" id="A0A284R765"/>
<accession>A0A284R765</accession>
<evidence type="ECO:0000313" key="2">
    <source>
        <dbReference type="Proteomes" id="UP000219338"/>
    </source>
</evidence>
<sequence>MSRPISPRARCTDVMDGTVTCHCPWFNASSLPSLDQLICICGHGIHAHVDYESKVVFHNPTTHCAAYAQKVPIALFCLRLTLFALKAHKSQACTCTVQLFDHEPTVNAYRSIALAHNPVLIASSLSVTPSNAGMTVGPSGDTGTLAITSTPIPSINVNPSGDPNSMLFAPAPVPFHSSNVLHLSRSDAYASVYHQQSDDASLVHDLAGNPAVHHAPESYYDYQGHSFGMDGAPSTGPYA</sequence>
<organism evidence="1 2">
    <name type="scientific">Armillaria ostoyae</name>
    <name type="common">Armillaria root rot fungus</name>
    <dbReference type="NCBI Taxonomy" id="47428"/>
    <lineage>
        <taxon>Eukaryota</taxon>
        <taxon>Fungi</taxon>
        <taxon>Dikarya</taxon>
        <taxon>Basidiomycota</taxon>
        <taxon>Agaricomycotina</taxon>
        <taxon>Agaricomycetes</taxon>
        <taxon>Agaricomycetidae</taxon>
        <taxon>Agaricales</taxon>
        <taxon>Marasmiineae</taxon>
        <taxon>Physalacriaceae</taxon>
        <taxon>Armillaria</taxon>
    </lineage>
</organism>